<name>A0ABU5ZIV5_9BACL</name>
<protein>
    <submittedName>
        <fullName evidence="6">Helix-turn-helix domain-containing protein</fullName>
    </submittedName>
</protein>
<feature type="domain" description="OmpR/PhoB-type" evidence="5">
    <location>
        <begin position="1"/>
        <end position="65"/>
    </location>
</feature>
<dbReference type="RefSeq" id="WP_371754553.1">
    <property type="nucleotide sequence ID" value="NZ_JAYJLD010000017.1"/>
</dbReference>
<dbReference type="SMART" id="SM00862">
    <property type="entry name" value="Trans_reg_C"/>
    <property type="match status" value="1"/>
</dbReference>
<evidence type="ECO:0000256" key="3">
    <source>
        <dbReference type="ARBA" id="ARBA00023163"/>
    </source>
</evidence>
<dbReference type="Pfam" id="PF00486">
    <property type="entry name" value="Trans_reg_C"/>
    <property type="match status" value="1"/>
</dbReference>
<keyword evidence="7" id="KW-1185">Reference proteome</keyword>
<evidence type="ECO:0000256" key="2">
    <source>
        <dbReference type="ARBA" id="ARBA00023125"/>
    </source>
</evidence>
<proteinExistence type="predicted"/>
<dbReference type="InterPro" id="IPR001867">
    <property type="entry name" value="OmpR/PhoB-type_DNA-bd"/>
</dbReference>
<dbReference type="EMBL" id="JAYJLD010000017">
    <property type="protein sequence ID" value="MEB3102431.1"/>
    <property type="molecule type" value="Genomic_DNA"/>
</dbReference>
<dbReference type="PROSITE" id="PS51755">
    <property type="entry name" value="OMPR_PHOB"/>
    <property type="match status" value="1"/>
</dbReference>
<dbReference type="SUPFAM" id="SSF46894">
    <property type="entry name" value="C-terminal effector domain of the bipartite response regulators"/>
    <property type="match status" value="1"/>
</dbReference>
<evidence type="ECO:0000313" key="6">
    <source>
        <dbReference type="EMBL" id="MEB3102431.1"/>
    </source>
</evidence>
<dbReference type="Proteomes" id="UP001310386">
    <property type="component" value="Unassembled WGS sequence"/>
</dbReference>
<evidence type="ECO:0000256" key="4">
    <source>
        <dbReference type="PROSITE-ProRule" id="PRU01091"/>
    </source>
</evidence>
<feature type="DNA-binding region" description="OmpR/PhoB-type" evidence="4">
    <location>
        <begin position="1"/>
        <end position="65"/>
    </location>
</feature>
<evidence type="ECO:0000313" key="7">
    <source>
        <dbReference type="Proteomes" id="UP001310386"/>
    </source>
</evidence>
<dbReference type="Gene3D" id="1.10.10.10">
    <property type="entry name" value="Winged helix-like DNA-binding domain superfamily/Winged helix DNA-binding domain"/>
    <property type="match status" value="1"/>
</dbReference>
<reference evidence="6" key="1">
    <citation type="submission" date="2023-12" db="EMBL/GenBank/DDBJ databases">
        <title>Fervidustalea candida gen. nov., sp. nov., a novel member of the family Paenibacillaceae isolated from a geothermal area.</title>
        <authorList>
            <person name="Li W.-J."/>
            <person name="Jiao J.-Y."/>
            <person name="Chen Y."/>
        </authorList>
    </citation>
    <scope>NUCLEOTIDE SEQUENCE</scope>
    <source>
        <strain evidence="6">SYSU GA230002</strain>
    </source>
</reference>
<sequence>MCLTQHEFRLLHFLMRHPNQILTREQILDELYPHDEKSVIDRTVDVHVSKLREGLFFSMRWLSGL</sequence>
<keyword evidence="3" id="KW-0804">Transcription</keyword>
<evidence type="ECO:0000259" key="5">
    <source>
        <dbReference type="PROSITE" id="PS51755"/>
    </source>
</evidence>
<accession>A0ABU5ZIV5</accession>
<organism evidence="6 7">
    <name type="scientific">Ferviditalea candida</name>
    <dbReference type="NCBI Taxonomy" id="3108399"/>
    <lineage>
        <taxon>Bacteria</taxon>
        <taxon>Bacillati</taxon>
        <taxon>Bacillota</taxon>
        <taxon>Bacilli</taxon>
        <taxon>Bacillales</taxon>
        <taxon>Paenibacillaceae</taxon>
        <taxon>Ferviditalea</taxon>
    </lineage>
</organism>
<keyword evidence="1" id="KW-0805">Transcription regulation</keyword>
<gene>
    <name evidence="6" type="ORF">VF724_12240</name>
</gene>
<comment type="caution">
    <text evidence="6">The sequence shown here is derived from an EMBL/GenBank/DDBJ whole genome shotgun (WGS) entry which is preliminary data.</text>
</comment>
<keyword evidence="2 4" id="KW-0238">DNA-binding</keyword>
<evidence type="ECO:0000256" key="1">
    <source>
        <dbReference type="ARBA" id="ARBA00023015"/>
    </source>
</evidence>
<dbReference type="InterPro" id="IPR036388">
    <property type="entry name" value="WH-like_DNA-bd_sf"/>
</dbReference>
<dbReference type="CDD" id="cd00383">
    <property type="entry name" value="trans_reg_C"/>
    <property type="match status" value="1"/>
</dbReference>
<dbReference type="InterPro" id="IPR016032">
    <property type="entry name" value="Sig_transdc_resp-reg_C-effctor"/>
</dbReference>